<dbReference type="EC" id="1.14.16.1" evidence="3"/>
<keyword evidence="4" id="KW-0479">Metal-binding</keyword>
<dbReference type="InterPro" id="IPR036329">
    <property type="entry name" value="Aro-AA_hydroxylase_C_sf"/>
</dbReference>
<dbReference type="PROSITE" id="PS51671">
    <property type="entry name" value="ACT"/>
    <property type="match status" value="1"/>
</dbReference>
<keyword evidence="6" id="KW-0408">Iron</keyword>
<evidence type="ECO:0000256" key="6">
    <source>
        <dbReference type="ARBA" id="ARBA00023004"/>
    </source>
</evidence>
<evidence type="ECO:0000256" key="3">
    <source>
        <dbReference type="ARBA" id="ARBA00011995"/>
    </source>
</evidence>
<name>A0A5J4P337_9TREM</name>
<gene>
    <name evidence="10" type="ORF">DEA37_0014867</name>
</gene>
<evidence type="ECO:0000259" key="9">
    <source>
        <dbReference type="PROSITE" id="PS51671"/>
    </source>
</evidence>
<dbReference type="PROSITE" id="PS51410">
    <property type="entry name" value="BH4_AAA_HYDROXYL_2"/>
    <property type="match status" value="1"/>
</dbReference>
<dbReference type="AlphaFoldDB" id="A0A5J4P337"/>
<dbReference type="InterPro" id="IPR002912">
    <property type="entry name" value="ACT_dom"/>
</dbReference>
<evidence type="ECO:0000256" key="2">
    <source>
        <dbReference type="ARBA" id="ARBA00009712"/>
    </source>
</evidence>
<evidence type="ECO:0000259" key="8">
    <source>
        <dbReference type="PROSITE" id="PS51410"/>
    </source>
</evidence>
<sequence length="181" mass="20041">MPCGTYGDSELPDNPIGHEYISNMNVTKEGSDDNSSLIFSTDESVGSLSKTLNIFKQSGVNLLHIESRPSKRGSGFYDFLVICQNDSGDLNKVLEELKQIGSEPIRLCDKNDGSMFGSKVNVGLSIFMLLLAHEAPWFPRTIKELDHFANRVLTYGAELHSDHPVNFSTSPLLSKIKCICR</sequence>
<dbReference type="SUPFAM" id="SSF55021">
    <property type="entry name" value="ACT-like"/>
    <property type="match status" value="1"/>
</dbReference>
<comment type="similarity">
    <text evidence="2">Belongs to the biopterin-dependent aromatic amino acid hydroxylase family.</text>
</comment>
<dbReference type="Gene3D" id="3.30.70.260">
    <property type="match status" value="1"/>
</dbReference>
<dbReference type="GO" id="GO:0004505">
    <property type="term" value="F:phenylalanine 4-monooxygenase activity"/>
    <property type="evidence" value="ECO:0007669"/>
    <property type="project" value="UniProtKB-EC"/>
</dbReference>
<evidence type="ECO:0000256" key="4">
    <source>
        <dbReference type="ARBA" id="ARBA00022723"/>
    </source>
</evidence>
<dbReference type="InterPro" id="IPR036951">
    <property type="entry name" value="ArAA_hydroxylase_sf"/>
</dbReference>
<evidence type="ECO:0000256" key="1">
    <source>
        <dbReference type="ARBA" id="ARBA00001954"/>
    </source>
</evidence>
<keyword evidence="7" id="KW-0503">Monooxygenase</keyword>
<dbReference type="PANTHER" id="PTHR11473">
    <property type="entry name" value="AROMATIC AMINO ACID HYDROXYLASE"/>
    <property type="match status" value="1"/>
</dbReference>
<feature type="domain" description="ACT" evidence="9">
    <location>
        <begin position="36"/>
        <end position="110"/>
    </location>
</feature>
<evidence type="ECO:0000313" key="11">
    <source>
        <dbReference type="Proteomes" id="UP000324629"/>
    </source>
</evidence>
<dbReference type="Gene3D" id="1.10.800.10">
    <property type="entry name" value="Aromatic amino acid hydroxylase"/>
    <property type="match status" value="1"/>
</dbReference>
<organism evidence="10 11">
    <name type="scientific">Paragonimus westermani</name>
    <dbReference type="NCBI Taxonomy" id="34504"/>
    <lineage>
        <taxon>Eukaryota</taxon>
        <taxon>Metazoa</taxon>
        <taxon>Spiralia</taxon>
        <taxon>Lophotrochozoa</taxon>
        <taxon>Platyhelminthes</taxon>
        <taxon>Trematoda</taxon>
        <taxon>Digenea</taxon>
        <taxon>Plagiorchiida</taxon>
        <taxon>Troglotremata</taxon>
        <taxon>Troglotrematidae</taxon>
        <taxon>Paragonimus</taxon>
    </lineage>
</organism>
<feature type="domain" description="Biopterin-dependent aromatic amino acid hydroxylase family profile" evidence="8">
    <location>
        <begin position="122"/>
        <end position="181"/>
    </location>
</feature>
<dbReference type="Pfam" id="PF00351">
    <property type="entry name" value="Biopterin_H"/>
    <property type="match status" value="1"/>
</dbReference>
<dbReference type="InterPro" id="IPR045865">
    <property type="entry name" value="ACT-like_dom_sf"/>
</dbReference>
<dbReference type="EMBL" id="QNGE01000100">
    <property type="protein sequence ID" value="KAA3681920.1"/>
    <property type="molecule type" value="Genomic_DNA"/>
</dbReference>
<protein>
    <recommendedName>
        <fullName evidence="3">phenylalanine 4-monooxygenase</fullName>
        <ecNumber evidence="3">1.14.16.1</ecNumber>
    </recommendedName>
</protein>
<dbReference type="GO" id="GO:0005506">
    <property type="term" value="F:iron ion binding"/>
    <property type="evidence" value="ECO:0007669"/>
    <property type="project" value="InterPro"/>
</dbReference>
<dbReference type="InterPro" id="IPR019774">
    <property type="entry name" value="Aromatic-AA_hydroxylase_C"/>
</dbReference>
<dbReference type="SUPFAM" id="SSF56534">
    <property type="entry name" value="Aromatic aminoacid monoxygenases, catalytic and oligomerization domains"/>
    <property type="match status" value="1"/>
</dbReference>
<dbReference type="InterPro" id="IPR001273">
    <property type="entry name" value="ArAA_hydroxylase"/>
</dbReference>
<keyword evidence="5" id="KW-0560">Oxidoreductase</keyword>
<evidence type="ECO:0000313" key="10">
    <source>
        <dbReference type="EMBL" id="KAA3681920.1"/>
    </source>
</evidence>
<evidence type="ECO:0000256" key="7">
    <source>
        <dbReference type="ARBA" id="ARBA00023033"/>
    </source>
</evidence>
<dbReference type="PANTHER" id="PTHR11473:SF24">
    <property type="entry name" value="PHENYLALANINE-4-HYDROXYLASE"/>
    <property type="match status" value="1"/>
</dbReference>
<accession>A0A5J4P337</accession>
<comment type="caution">
    <text evidence="10">The sequence shown here is derived from an EMBL/GenBank/DDBJ whole genome shotgun (WGS) entry which is preliminary data.</text>
</comment>
<evidence type="ECO:0000256" key="5">
    <source>
        <dbReference type="ARBA" id="ARBA00023002"/>
    </source>
</evidence>
<dbReference type="Pfam" id="PF01842">
    <property type="entry name" value="ACT"/>
    <property type="match status" value="1"/>
</dbReference>
<proteinExistence type="inferred from homology"/>
<comment type="cofactor">
    <cofactor evidence="1">
        <name>Fe(2+)</name>
        <dbReference type="ChEBI" id="CHEBI:29033"/>
    </cofactor>
</comment>
<dbReference type="Proteomes" id="UP000324629">
    <property type="component" value="Unassembled WGS sequence"/>
</dbReference>
<reference evidence="10 11" key="1">
    <citation type="journal article" date="2019" name="Gigascience">
        <title>Whole-genome sequence of the oriental lung fluke Paragonimus westermani.</title>
        <authorList>
            <person name="Oey H."/>
            <person name="Zakrzewski M."/>
            <person name="Narain K."/>
            <person name="Devi K.R."/>
            <person name="Agatsuma T."/>
            <person name="Nawaratna S."/>
            <person name="Gobert G.N."/>
            <person name="Jones M.K."/>
            <person name="Ragan M.A."/>
            <person name="McManus D.P."/>
            <person name="Krause L."/>
        </authorList>
    </citation>
    <scope>NUCLEOTIDE SEQUENCE [LARGE SCALE GENOMIC DNA]</scope>
    <source>
        <strain evidence="10 11">IND2009</strain>
    </source>
</reference>
<keyword evidence="11" id="KW-1185">Reference proteome</keyword>